<dbReference type="Pfam" id="PF17919">
    <property type="entry name" value="RT_RNaseH_2"/>
    <property type="match status" value="1"/>
</dbReference>
<feature type="non-terminal residue" evidence="4">
    <location>
        <position position="456"/>
    </location>
</feature>
<dbReference type="GeneID" id="22912399"/>
<dbReference type="PANTHER" id="PTHR37984:SF5">
    <property type="entry name" value="PROTEIN NYNRIN-LIKE"/>
    <property type="match status" value="1"/>
</dbReference>
<dbReference type="InterPro" id="IPR043128">
    <property type="entry name" value="Rev_trsase/Diguanyl_cyclase"/>
</dbReference>
<feature type="domain" description="Reverse transcriptase/retrotransposon-derived protein RNase H-like" evidence="3">
    <location>
        <begin position="302"/>
        <end position="362"/>
    </location>
</feature>
<evidence type="ECO:0000259" key="3">
    <source>
        <dbReference type="Pfam" id="PF17919"/>
    </source>
</evidence>
<dbReference type="InterPro" id="IPR043502">
    <property type="entry name" value="DNA/RNA_pol_sf"/>
</dbReference>
<dbReference type="InterPro" id="IPR041577">
    <property type="entry name" value="RT_RNaseH_2"/>
</dbReference>
<evidence type="ECO:0000313" key="4">
    <source>
        <dbReference type="EMBL" id="EZG68053.1"/>
    </source>
</evidence>
<keyword evidence="4" id="KW-0548">Nucleotidyltransferase</keyword>
<name>A0A023B7X9_GRENI</name>
<dbReference type="VEuPathDB" id="CryptoDB:GNI_064950"/>
<dbReference type="RefSeq" id="XP_011130115.1">
    <property type="nucleotide sequence ID" value="XM_011131813.1"/>
</dbReference>
<dbReference type="CDD" id="cd01647">
    <property type="entry name" value="RT_LTR"/>
    <property type="match status" value="1"/>
</dbReference>
<dbReference type="PANTHER" id="PTHR37984">
    <property type="entry name" value="PROTEIN CBG26694"/>
    <property type="match status" value="1"/>
</dbReference>
<keyword evidence="4" id="KW-0808">Transferase</keyword>
<dbReference type="OrthoDB" id="2013610at2759"/>
<reference evidence="4" key="1">
    <citation type="submission" date="2013-12" db="EMBL/GenBank/DDBJ databases">
        <authorList>
            <person name="Omoto C.K."/>
            <person name="Sibley D."/>
            <person name="Venepally P."/>
            <person name="Hadjithomas M."/>
            <person name="Karamycheva S."/>
            <person name="Brunk B."/>
            <person name="Roos D."/>
            <person name="Caler E."/>
            <person name="Lorenzi H."/>
        </authorList>
    </citation>
    <scope>NUCLEOTIDE SEQUENCE</scope>
</reference>
<organism evidence="4 5">
    <name type="scientific">Gregarina niphandrodes</name>
    <name type="common">Septate eugregarine</name>
    <dbReference type="NCBI Taxonomy" id="110365"/>
    <lineage>
        <taxon>Eukaryota</taxon>
        <taxon>Sar</taxon>
        <taxon>Alveolata</taxon>
        <taxon>Apicomplexa</taxon>
        <taxon>Conoidasida</taxon>
        <taxon>Gregarinasina</taxon>
        <taxon>Eugregarinorida</taxon>
        <taxon>Gregarinidae</taxon>
        <taxon>Gregarina</taxon>
    </lineage>
</organism>
<feature type="domain" description="Reverse transcriptase" evidence="2">
    <location>
        <begin position="76"/>
        <end position="235"/>
    </location>
</feature>
<dbReference type="InterPro" id="IPR000477">
    <property type="entry name" value="RT_dom"/>
</dbReference>
<dbReference type="Gene3D" id="3.10.10.10">
    <property type="entry name" value="HIV Type 1 Reverse Transcriptase, subunit A, domain 1"/>
    <property type="match status" value="1"/>
</dbReference>
<keyword evidence="4" id="KW-0695">RNA-directed DNA polymerase</keyword>
<gene>
    <name evidence="4" type="ORF">GNI_064950</name>
</gene>
<evidence type="ECO:0000256" key="1">
    <source>
        <dbReference type="ARBA" id="ARBA00023268"/>
    </source>
</evidence>
<dbReference type="SUPFAM" id="SSF56672">
    <property type="entry name" value="DNA/RNA polymerases"/>
    <property type="match status" value="1"/>
</dbReference>
<evidence type="ECO:0000259" key="2">
    <source>
        <dbReference type="Pfam" id="PF00078"/>
    </source>
</evidence>
<protein>
    <submittedName>
        <fullName evidence="4">RNA-directed DNA polymerase</fullName>
    </submittedName>
</protein>
<dbReference type="Proteomes" id="UP000019763">
    <property type="component" value="Unassembled WGS sequence"/>
</dbReference>
<sequence>MTSHLEGVVRERLWGLLQKHSKCWLRPRTGRTRRSVEFEVDGKPVKHTLKPLRPELRDELDKQIDDMLSMARPVFVRKKTGEWRICIDYRASNKGMALKAYPIPLLWEQLQLAAGHKYYVCLDWNVPLGAESRQFTAFVSHWGTFEYTVIPFGVKNSPILPQQAMDRAFEGLIGNNVNVYIDDIVVYADDLDTLFERLDQVLGRCCEDLGEGLLGEGLFLKLKKGEYVKQEAKLLEFIVSEEGIEPDPKKVADLMRVEAPCNARELMSFLGSVTYLQRHIPQSASGVAGMTDMLKKRTKFVWSEAREEEFQGTKKSVAECVLLAAPADIEKFVLTTDASDRATGAMLEQKRDGRITFALRRLPSGLITNLLYLASSTKGKLARWSLFLQRFDFEIEYLKGTENVVADWLSRANLREDVGEDTLVDRIQMNPELRVAYCAEAEQDEGLSVPLVERLK</sequence>
<accession>A0A023B7X9</accession>
<keyword evidence="1" id="KW-0511">Multifunctional enzyme</keyword>
<dbReference type="OMA" id="NCRRNEY"/>
<keyword evidence="5" id="KW-1185">Reference proteome</keyword>
<dbReference type="Gene3D" id="3.30.70.270">
    <property type="match status" value="2"/>
</dbReference>
<dbReference type="AlphaFoldDB" id="A0A023B7X9"/>
<dbReference type="Pfam" id="PF00078">
    <property type="entry name" value="RVT_1"/>
    <property type="match status" value="1"/>
</dbReference>
<dbReference type="EMBL" id="AFNH02000488">
    <property type="protein sequence ID" value="EZG68053.1"/>
    <property type="molecule type" value="Genomic_DNA"/>
</dbReference>
<proteinExistence type="predicted"/>
<comment type="caution">
    <text evidence="4">The sequence shown here is derived from an EMBL/GenBank/DDBJ whole genome shotgun (WGS) entry which is preliminary data.</text>
</comment>
<dbReference type="GO" id="GO:0003964">
    <property type="term" value="F:RNA-directed DNA polymerase activity"/>
    <property type="evidence" value="ECO:0007669"/>
    <property type="project" value="UniProtKB-KW"/>
</dbReference>
<dbReference type="InterPro" id="IPR050951">
    <property type="entry name" value="Retrovirus_Pol_polyprotein"/>
</dbReference>
<evidence type="ECO:0000313" key="5">
    <source>
        <dbReference type="Proteomes" id="UP000019763"/>
    </source>
</evidence>